<dbReference type="PIRSF" id="PIRSF000804">
    <property type="entry name" value="DNA_pol_III_b"/>
    <property type="match status" value="1"/>
</dbReference>
<dbReference type="Pfam" id="PF02767">
    <property type="entry name" value="DNA_pol3_beta_2"/>
    <property type="match status" value="1"/>
</dbReference>
<dbReference type="OrthoDB" id="8421503at2"/>
<dbReference type="GO" id="GO:0008408">
    <property type="term" value="F:3'-5' exonuclease activity"/>
    <property type="evidence" value="ECO:0007669"/>
    <property type="project" value="InterPro"/>
</dbReference>
<dbReference type="GO" id="GO:0003887">
    <property type="term" value="F:DNA-directed DNA polymerase activity"/>
    <property type="evidence" value="ECO:0007669"/>
    <property type="project" value="UniProtKB-UniRule"/>
</dbReference>
<dbReference type="AlphaFoldDB" id="A0A1H6F472"/>
<dbReference type="InterPro" id="IPR022635">
    <property type="entry name" value="DNA_polIII_beta_C"/>
</dbReference>
<comment type="function">
    <text evidence="10">Confers DNA tethering and processivity to DNA polymerases and other proteins. Acts as a clamp, forming a ring around DNA (a reaction catalyzed by the clamp-loading complex) which diffuses in an ATP-independent manner freely and bidirectionally along dsDNA. Initially characterized for its ability to contact the catalytic subunit of DNA polymerase III (Pol III), a complex, multichain enzyme responsible for most of the replicative synthesis in bacteria; Pol III exhibits 3'-5' exonuclease proofreading activity. The beta chain is required for initiation of replication as well as for processivity of DNA replication.</text>
</comment>
<dbReference type="Pfam" id="PF02768">
    <property type="entry name" value="DNA_pol3_beta_3"/>
    <property type="match status" value="1"/>
</dbReference>
<dbReference type="Proteomes" id="UP000236724">
    <property type="component" value="Unassembled WGS sequence"/>
</dbReference>
<keyword evidence="7 10" id="KW-0235">DNA replication</keyword>
<evidence type="ECO:0000256" key="10">
    <source>
        <dbReference type="PIRNR" id="PIRNR000804"/>
    </source>
</evidence>
<feature type="domain" description="DNA polymerase III beta sliding clamp C-terminal" evidence="13">
    <location>
        <begin position="252"/>
        <end position="370"/>
    </location>
</feature>
<comment type="similarity">
    <text evidence="2 10">Belongs to the beta sliding clamp family.</text>
</comment>
<comment type="subcellular location">
    <subcellularLocation>
        <location evidence="1 10">Cytoplasm</location>
    </subcellularLocation>
</comment>
<sequence length="371" mass="41850">MYVDISRKNLLPSLKMVTGIIERRQTMPILANVLMRVETTGLHLTATDSELEIACTIPIESSLEGDGTTTLSAQKLFDICRSLGDENSIQIHQENEENRVTIKSGRSRFSLSTLPAEDFPESETIDEIFSFAMPQQQLKALFHKVQFAMAQQDVRYYLNGLLLELSPTYRHFVTTDGHRLALANQEAHHELDDLLQIIIPRKAVLECNKILDENSEDPVQIHIAAGHIRFELPNLILTSKLIDGRFPDYQGVLPAQADNILEIPCALFKQVLSRIAILSNEKHKGVRLSLNHNQLNISAQNPEHGEAEEELDVSYDGEAFEVGFNVSYLLEALSVIDTEMVRLHFTNSNNGCLITPEDTMEIKYVVMPMRL</sequence>
<evidence type="ECO:0000256" key="8">
    <source>
        <dbReference type="ARBA" id="ARBA00022932"/>
    </source>
</evidence>
<dbReference type="InterPro" id="IPR022637">
    <property type="entry name" value="DNA_polIII_beta_cen"/>
</dbReference>
<keyword evidence="6 10" id="KW-0548">Nucleotidyltransferase</keyword>
<evidence type="ECO:0000256" key="1">
    <source>
        <dbReference type="ARBA" id="ARBA00004496"/>
    </source>
</evidence>
<evidence type="ECO:0000256" key="3">
    <source>
        <dbReference type="ARBA" id="ARBA00021035"/>
    </source>
</evidence>
<keyword evidence="5 10" id="KW-0808">Transferase</keyword>
<dbReference type="GO" id="GO:0005737">
    <property type="term" value="C:cytoplasm"/>
    <property type="evidence" value="ECO:0007669"/>
    <property type="project" value="UniProtKB-SubCell"/>
</dbReference>
<dbReference type="Pfam" id="PF00712">
    <property type="entry name" value="DNA_pol3_beta"/>
    <property type="match status" value="1"/>
</dbReference>
<keyword evidence="8 10" id="KW-0239">DNA-directed DNA polymerase</keyword>
<dbReference type="GO" id="GO:0009360">
    <property type="term" value="C:DNA polymerase III complex"/>
    <property type="evidence" value="ECO:0007669"/>
    <property type="project" value="InterPro"/>
</dbReference>
<dbReference type="CDD" id="cd00140">
    <property type="entry name" value="beta_clamp"/>
    <property type="match status" value="1"/>
</dbReference>
<name>A0A1H6F472_9GAMM</name>
<dbReference type="InterPro" id="IPR046938">
    <property type="entry name" value="DNA_clamp_sf"/>
</dbReference>
<evidence type="ECO:0000256" key="9">
    <source>
        <dbReference type="ARBA" id="ARBA00023125"/>
    </source>
</evidence>
<evidence type="ECO:0000259" key="13">
    <source>
        <dbReference type="Pfam" id="PF02768"/>
    </source>
</evidence>
<evidence type="ECO:0000259" key="11">
    <source>
        <dbReference type="Pfam" id="PF00712"/>
    </source>
</evidence>
<dbReference type="InterPro" id="IPR001001">
    <property type="entry name" value="DNA_polIII_beta"/>
</dbReference>
<feature type="domain" description="DNA polymerase III beta sliding clamp N-terminal" evidence="11">
    <location>
        <begin position="1"/>
        <end position="121"/>
    </location>
</feature>
<dbReference type="GO" id="GO:0003677">
    <property type="term" value="F:DNA binding"/>
    <property type="evidence" value="ECO:0007669"/>
    <property type="project" value="UniProtKB-UniRule"/>
</dbReference>
<dbReference type="EMBL" id="FMSV02000135">
    <property type="protein sequence ID" value="SEH04920.1"/>
    <property type="molecule type" value="Genomic_DNA"/>
</dbReference>
<keyword evidence="9" id="KW-0238">DNA-binding</keyword>
<comment type="subunit">
    <text evidence="10">Forms a ring-shaped head-to-tail homodimer around DNA.</text>
</comment>
<evidence type="ECO:0000256" key="2">
    <source>
        <dbReference type="ARBA" id="ARBA00010752"/>
    </source>
</evidence>
<evidence type="ECO:0000256" key="5">
    <source>
        <dbReference type="ARBA" id="ARBA00022679"/>
    </source>
</evidence>
<dbReference type="PANTHER" id="PTHR30478">
    <property type="entry name" value="DNA POLYMERASE III SUBUNIT BETA"/>
    <property type="match status" value="1"/>
</dbReference>
<dbReference type="Gene3D" id="3.70.10.10">
    <property type="match status" value="1"/>
</dbReference>
<keyword evidence="15" id="KW-1185">Reference proteome</keyword>
<dbReference type="RefSeq" id="WP_103918926.1">
    <property type="nucleotide sequence ID" value="NZ_FMSV02000135.1"/>
</dbReference>
<reference evidence="14 15" key="1">
    <citation type="submission" date="2016-10" db="EMBL/GenBank/DDBJ databases">
        <authorList>
            <person name="de Groot N.N."/>
        </authorList>
    </citation>
    <scope>NUCLEOTIDE SEQUENCE [LARGE SCALE GENOMIC DNA]</scope>
    <source>
        <strain evidence="14">MBHS1</strain>
    </source>
</reference>
<dbReference type="NCBIfam" id="TIGR00663">
    <property type="entry name" value="dnan"/>
    <property type="match status" value="1"/>
</dbReference>
<evidence type="ECO:0000256" key="6">
    <source>
        <dbReference type="ARBA" id="ARBA00022695"/>
    </source>
</evidence>
<proteinExistence type="inferred from homology"/>
<evidence type="ECO:0000256" key="7">
    <source>
        <dbReference type="ARBA" id="ARBA00022705"/>
    </source>
</evidence>
<evidence type="ECO:0000256" key="4">
    <source>
        <dbReference type="ARBA" id="ARBA00022490"/>
    </source>
</evidence>
<dbReference type="InterPro" id="IPR022634">
    <property type="entry name" value="DNA_polIII_beta_N"/>
</dbReference>
<protein>
    <recommendedName>
        <fullName evidence="3 10">Beta sliding clamp</fullName>
    </recommendedName>
</protein>
<evidence type="ECO:0000313" key="14">
    <source>
        <dbReference type="EMBL" id="SEH04920.1"/>
    </source>
</evidence>
<gene>
    <name evidence="14" type="primary">dnaN</name>
    <name evidence="14" type="ORF">MBHS_00773</name>
</gene>
<dbReference type="SUPFAM" id="SSF55979">
    <property type="entry name" value="DNA clamp"/>
    <property type="match status" value="3"/>
</dbReference>
<dbReference type="Gene3D" id="3.10.150.10">
    <property type="entry name" value="DNA Polymerase III, subunit A, domain 2"/>
    <property type="match status" value="1"/>
</dbReference>
<keyword evidence="4 10" id="KW-0963">Cytoplasm</keyword>
<accession>A0A1H6F472</accession>
<dbReference type="SMART" id="SM00480">
    <property type="entry name" value="POL3Bc"/>
    <property type="match status" value="1"/>
</dbReference>
<evidence type="ECO:0000313" key="15">
    <source>
        <dbReference type="Proteomes" id="UP000236724"/>
    </source>
</evidence>
<feature type="domain" description="DNA polymerase III beta sliding clamp central" evidence="12">
    <location>
        <begin position="133"/>
        <end position="248"/>
    </location>
</feature>
<dbReference type="PANTHER" id="PTHR30478:SF0">
    <property type="entry name" value="BETA SLIDING CLAMP"/>
    <property type="match status" value="1"/>
</dbReference>
<evidence type="ECO:0000259" key="12">
    <source>
        <dbReference type="Pfam" id="PF02767"/>
    </source>
</evidence>
<organism evidence="14 15">
    <name type="scientific">Candidatus Venteria ishoeyi</name>
    <dbReference type="NCBI Taxonomy" id="1899563"/>
    <lineage>
        <taxon>Bacteria</taxon>
        <taxon>Pseudomonadati</taxon>
        <taxon>Pseudomonadota</taxon>
        <taxon>Gammaproteobacteria</taxon>
        <taxon>Thiotrichales</taxon>
        <taxon>Thiotrichaceae</taxon>
        <taxon>Venteria</taxon>
    </lineage>
</organism>
<dbReference type="GO" id="GO:0006271">
    <property type="term" value="P:DNA strand elongation involved in DNA replication"/>
    <property type="evidence" value="ECO:0007669"/>
    <property type="project" value="TreeGrafter"/>
</dbReference>